<organism evidence="2 3">
    <name type="scientific">Brachionus plicatilis</name>
    <name type="common">Marine rotifer</name>
    <name type="synonym">Brachionus muelleri</name>
    <dbReference type="NCBI Taxonomy" id="10195"/>
    <lineage>
        <taxon>Eukaryota</taxon>
        <taxon>Metazoa</taxon>
        <taxon>Spiralia</taxon>
        <taxon>Gnathifera</taxon>
        <taxon>Rotifera</taxon>
        <taxon>Eurotatoria</taxon>
        <taxon>Monogononta</taxon>
        <taxon>Pseudotrocha</taxon>
        <taxon>Ploima</taxon>
        <taxon>Brachionidae</taxon>
        <taxon>Brachionus</taxon>
    </lineage>
</organism>
<reference evidence="2 3" key="1">
    <citation type="journal article" date="2018" name="Sci. Rep.">
        <title>Genomic signatures of local adaptation to the degree of environmental predictability in rotifers.</title>
        <authorList>
            <person name="Franch-Gras L."/>
            <person name="Hahn C."/>
            <person name="Garcia-Roger E.M."/>
            <person name="Carmona M.J."/>
            <person name="Serra M."/>
            <person name="Gomez A."/>
        </authorList>
    </citation>
    <scope>NUCLEOTIDE SEQUENCE [LARGE SCALE GENOMIC DNA]</scope>
    <source>
        <strain evidence="2">HYR1</strain>
    </source>
</reference>
<sequence>MSIKLTAAELPDKVPISDALAKLLSGKTTNEFIIPLWPCKVLINELSFRFQMVIFSSPRTLAIFPSAKKHLQVDHWPLAKSPLTKTASDVTGSVWPKSHILIVLSVDALAMRPFFKITKEHLVSAFTVLSLDFVVIFQIIIYLLDTTLPPLTPLVLITDPFIVFQYLIVLSLDPLTKSPFGKIFNTFTLAVWLIKVLIREPFEIDQIFIV</sequence>
<evidence type="ECO:0000256" key="1">
    <source>
        <dbReference type="SAM" id="Phobius"/>
    </source>
</evidence>
<keyword evidence="1" id="KW-0812">Transmembrane</keyword>
<keyword evidence="3" id="KW-1185">Reference proteome</keyword>
<gene>
    <name evidence="2" type="ORF">BpHYR1_022967</name>
</gene>
<comment type="caution">
    <text evidence="2">The sequence shown here is derived from an EMBL/GenBank/DDBJ whole genome shotgun (WGS) entry which is preliminary data.</text>
</comment>
<feature type="transmembrane region" description="Helical" evidence="1">
    <location>
        <begin position="122"/>
        <end position="144"/>
    </location>
</feature>
<dbReference type="AlphaFoldDB" id="A0A3M7RAJ6"/>
<keyword evidence="1" id="KW-1133">Transmembrane helix</keyword>
<protein>
    <submittedName>
        <fullName evidence="2">Uncharacterized protein</fullName>
    </submittedName>
</protein>
<evidence type="ECO:0000313" key="2">
    <source>
        <dbReference type="EMBL" id="RNA20424.1"/>
    </source>
</evidence>
<evidence type="ECO:0000313" key="3">
    <source>
        <dbReference type="Proteomes" id="UP000276133"/>
    </source>
</evidence>
<dbReference type="Proteomes" id="UP000276133">
    <property type="component" value="Unassembled WGS sequence"/>
</dbReference>
<proteinExistence type="predicted"/>
<feature type="transmembrane region" description="Helical" evidence="1">
    <location>
        <begin position="150"/>
        <end position="172"/>
    </location>
</feature>
<dbReference type="EMBL" id="REGN01003859">
    <property type="protein sequence ID" value="RNA20424.1"/>
    <property type="molecule type" value="Genomic_DNA"/>
</dbReference>
<accession>A0A3M7RAJ6</accession>
<keyword evidence="1" id="KW-0472">Membrane</keyword>
<name>A0A3M7RAJ6_BRAPC</name>